<dbReference type="SUPFAM" id="SSF55874">
    <property type="entry name" value="ATPase domain of HSP90 chaperone/DNA topoisomerase II/histidine kinase"/>
    <property type="match status" value="1"/>
</dbReference>
<dbReference type="InterPro" id="IPR005467">
    <property type="entry name" value="His_kinase_dom"/>
</dbReference>
<dbReference type="InterPro" id="IPR036097">
    <property type="entry name" value="HisK_dim/P_sf"/>
</dbReference>
<evidence type="ECO:0000256" key="3">
    <source>
        <dbReference type="ARBA" id="ARBA00022553"/>
    </source>
</evidence>
<dbReference type="InterPro" id="IPR003018">
    <property type="entry name" value="GAF"/>
</dbReference>
<dbReference type="InterPro" id="IPR036890">
    <property type="entry name" value="HATPase_C_sf"/>
</dbReference>
<dbReference type="NCBIfam" id="TIGR00229">
    <property type="entry name" value="sensory_box"/>
    <property type="match status" value="1"/>
</dbReference>
<dbReference type="OrthoDB" id="8127at2157"/>
<dbReference type="InterPro" id="IPR000014">
    <property type="entry name" value="PAS"/>
</dbReference>
<dbReference type="Pfam" id="PF02518">
    <property type="entry name" value="HATPase_c"/>
    <property type="match status" value="1"/>
</dbReference>
<accession>A0A7D5GJE6</accession>
<dbReference type="InterPro" id="IPR031623">
    <property type="entry name" value="HisKA_4TM"/>
</dbReference>
<dbReference type="SMART" id="SM00387">
    <property type="entry name" value="HATPase_c"/>
    <property type="match status" value="1"/>
</dbReference>
<proteinExistence type="predicted"/>
<dbReference type="InterPro" id="IPR003661">
    <property type="entry name" value="HisK_dim/P_dom"/>
</dbReference>
<dbReference type="Gene3D" id="3.30.450.20">
    <property type="entry name" value="PAS domain"/>
    <property type="match status" value="1"/>
</dbReference>
<protein>
    <recommendedName>
        <fullName evidence="2">histidine kinase</fullName>
        <ecNumber evidence="2">2.7.13.3</ecNumber>
    </recommendedName>
</protein>
<keyword evidence="7" id="KW-0472">Membrane</keyword>
<evidence type="ECO:0000256" key="2">
    <source>
        <dbReference type="ARBA" id="ARBA00012438"/>
    </source>
</evidence>
<dbReference type="InterPro" id="IPR003594">
    <property type="entry name" value="HATPase_dom"/>
</dbReference>
<feature type="domain" description="PAC" evidence="9">
    <location>
        <begin position="220"/>
        <end position="282"/>
    </location>
</feature>
<dbReference type="Pfam" id="PF01590">
    <property type="entry name" value="GAF"/>
    <property type="match status" value="1"/>
</dbReference>
<keyword evidence="7" id="KW-1133">Transmembrane helix</keyword>
<evidence type="ECO:0000256" key="4">
    <source>
        <dbReference type="ARBA" id="ARBA00022679"/>
    </source>
</evidence>
<organism evidence="10 11">
    <name type="scientific">Natrinema halophilum</name>
    <dbReference type="NCBI Taxonomy" id="1699371"/>
    <lineage>
        <taxon>Archaea</taxon>
        <taxon>Methanobacteriati</taxon>
        <taxon>Methanobacteriota</taxon>
        <taxon>Stenosarchaea group</taxon>
        <taxon>Halobacteria</taxon>
        <taxon>Halobacteriales</taxon>
        <taxon>Natrialbaceae</taxon>
        <taxon>Natrinema</taxon>
    </lineage>
</organism>
<dbReference type="Proteomes" id="UP000509241">
    <property type="component" value="Chromosome"/>
</dbReference>
<evidence type="ECO:0000313" key="11">
    <source>
        <dbReference type="Proteomes" id="UP000509241"/>
    </source>
</evidence>
<dbReference type="FunFam" id="3.30.565.10:FF:000006">
    <property type="entry name" value="Sensor histidine kinase WalK"/>
    <property type="match status" value="1"/>
</dbReference>
<evidence type="ECO:0000259" key="8">
    <source>
        <dbReference type="PROSITE" id="PS50109"/>
    </source>
</evidence>
<dbReference type="PRINTS" id="PR00344">
    <property type="entry name" value="BCTRLSENSOR"/>
</dbReference>
<feature type="transmembrane region" description="Helical" evidence="7">
    <location>
        <begin position="108"/>
        <end position="127"/>
    </location>
</feature>
<dbReference type="SMART" id="SM00065">
    <property type="entry name" value="GAF"/>
    <property type="match status" value="1"/>
</dbReference>
<dbReference type="Pfam" id="PF00512">
    <property type="entry name" value="HisKA"/>
    <property type="match status" value="1"/>
</dbReference>
<dbReference type="Gene3D" id="3.30.565.10">
    <property type="entry name" value="Histidine kinase-like ATPase, C-terminal domain"/>
    <property type="match status" value="1"/>
</dbReference>
<keyword evidence="6" id="KW-0175">Coiled coil</keyword>
<evidence type="ECO:0000256" key="5">
    <source>
        <dbReference type="ARBA" id="ARBA00022777"/>
    </source>
</evidence>
<feature type="transmembrane region" description="Helical" evidence="7">
    <location>
        <begin position="16"/>
        <end position="34"/>
    </location>
</feature>
<dbReference type="GO" id="GO:0000155">
    <property type="term" value="F:phosphorelay sensor kinase activity"/>
    <property type="evidence" value="ECO:0007669"/>
    <property type="project" value="InterPro"/>
</dbReference>
<dbReference type="SUPFAM" id="SSF55781">
    <property type="entry name" value="GAF domain-like"/>
    <property type="match status" value="1"/>
</dbReference>
<feature type="coiled-coil region" evidence="6">
    <location>
        <begin position="135"/>
        <end position="172"/>
    </location>
</feature>
<feature type="transmembrane region" description="Helical" evidence="7">
    <location>
        <begin position="79"/>
        <end position="101"/>
    </location>
</feature>
<evidence type="ECO:0000259" key="9">
    <source>
        <dbReference type="PROSITE" id="PS50113"/>
    </source>
</evidence>
<dbReference type="CDD" id="cd00082">
    <property type="entry name" value="HisKA"/>
    <property type="match status" value="1"/>
</dbReference>
<dbReference type="SUPFAM" id="SSF47384">
    <property type="entry name" value="Homodimeric domain of signal transducing histidine kinase"/>
    <property type="match status" value="1"/>
</dbReference>
<sequence>MTLRTEVISDVGGRRSVLTLGALYATTGMIWPLVQIGGPRSLEECLIITVLVGGSGAVLLYGGYRLPQTDIHPEFFPSIASWCFRAIGAIVVILLFIMLVGELSDPSGNLLILSALAAVAGFGAGSYDARAKSRAYVLEQRNQELRQTQAQLEETVARLEESEQRYRTLAENVPNGAVALLDDDLRHTLVAGQGFEQVDYSPAELRGQRVQEVYPADIVERVEPHYHTTLEGTPTQFELEMQGRIFEFRTQPLTAEDGDVYAILVMGQDITGRKNRERELTKRISQQQTVSDLGQFALETDDLDELMHEASRQVSDVLGTEYCKVLDLNDQTDELLLRQGVGWDAGIVGTETVSAVEADSQAAYTLANDHPVVVEDLETETRFSGPELLRTHDVRSGVSTIIGPFDEPWGILGTHDTEPQAFSDEDVTFVQSVANILAEAIERDQYQRKLEQSIADLKETNKRLEQFAYAASHDLQEPLRMVSSYLQLIERRYGDAFDEDGREFLEFAIDGADRMRGMIDGLLAYSRVETNGEPLEPVDLNAVFDGACQDLKMKISRSNADVTSESLPRVEGDVNQLRQVFQNLLSNAIRYSGDEPPSVHVSAERNGSRQVISVRDEGIGMESEAAANVFDVFHRLHSRDEYEGSGVGLAVCERIVERHGGDIWVESEPGTGATFSITLPAVDTRDG</sequence>
<feature type="transmembrane region" description="Helical" evidence="7">
    <location>
        <begin position="46"/>
        <end position="64"/>
    </location>
</feature>
<gene>
    <name evidence="10" type="ORF">HYG82_17350</name>
</gene>
<dbReference type="PANTHER" id="PTHR43304:SF1">
    <property type="entry name" value="PAC DOMAIN-CONTAINING PROTEIN"/>
    <property type="match status" value="1"/>
</dbReference>
<dbReference type="RefSeq" id="WP_179263036.1">
    <property type="nucleotide sequence ID" value="NZ_CP058601.1"/>
</dbReference>
<keyword evidence="5" id="KW-0418">Kinase</keyword>
<dbReference type="SMART" id="SM00388">
    <property type="entry name" value="HisKA"/>
    <property type="match status" value="1"/>
</dbReference>
<dbReference type="Gene3D" id="1.10.287.130">
    <property type="match status" value="1"/>
</dbReference>
<dbReference type="Pfam" id="PF16926">
    <property type="entry name" value="HisKA_4TM"/>
    <property type="match status" value="1"/>
</dbReference>
<dbReference type="InterPro" id="IPR029016">
    <property type="entry name" value="GAF-like_dom_sf"/>
</dbReference>
<dbReference type="AlphaFoldDB" id="A0A7D5GJE6"/>
<evidence type="ECO:0000256" key="6">
    <source>
        <dbReference type="SAM" id="Coils"/>
    </source>
</evidence>
<feature type="domain" description="Histidine kinase" evidence="8">
    <location>
        <begin position="470"/>
        <end position="683"/>
    </location>
</feature>
<evidence type="ECO:0000256" key="1">
    <source>
        <dbReference type="ARBA" id="ARBA00000085"/>
    </source>
</evidence>
<keyword evidence="4" id="KW-0808">Transferase</keyword>
<keyword evidence="7" id="KW-0812">Transmembrane</keyword>
<keyword evidence="3" id="KW-0597">Phosphoprotein</keyword>
<dbReference type="EMBL" id="CP058601">
    <property type="protein sequence ID" value="QLG50487.1"/>
    <property type="molecule type" value="Genomic_DNA"/>
</dbReference>
<dbReference type="PANTHER" id="PTHR43304">
    <property type="entry name" value="PHYTOCHROME-LIKE PROTEIN CPH1"/>
    <property type="match status" value="1"/>
</dbReference>
<dbReference type="Pfam" id="PF08448">
    <property type="entry name" value="PAS_4"/>
    <property type="match status" value="1"/>
</dbReference>
<dbReference type="InterPro" id="IPR052162">
    <property type="entry name" value="Sensor_kinase/Photoreceptor"/>
</dbReference>
<dbReference type="GeneID" id="56035095"/>
<dbReference type="InterPro" id="IPR035965">
    <property type="entry name" value="PAS-like_dom_sf"/>
</dbReference>
<dbReference type="SUPFAM" id="SSF55785">
    <property type="entry name" value="PYP-like sensor domain (PAS domain)"/>
    <property type="match status" value="1"/>
</dbReference>
<dbReference type="InterPro" id="IPR000700">
    <property type="entry name" value="PAS-assoc_C"/>
</dbReference>
<dbReference type="PROSITE" id="PS50109">
    <property type="entry name" value="HIS_KIN"/>
    <property type="match status" value="1"/>
</dbReference>
<evidence type="ECO:0000256" key="7">
    <source>
        <dbReference type="SAM" id="Phobius"/>
    </source>
</evidence>
<dbReference type="InterPro" id="IPR013656">
    <property type="entry name" value="PAS_4"/>
</dbReference>
<name>A0A7D5GJE6_9EURY</name>
<dbReference type="Gene3D" id="3.30.450.40">
    <property type="match status" value="1"/>
</dbReference>
<comment type="catalytic activity">
    <reaction evidence="1">
        <text>ATP + protein L-histidine = ADP + protein N-phospho-L-histidine.</text>
        <dbReference type="EC" id="2.7.13.3"/>
    </reaction>
</comment>
<dbReference type="InterPro" id="IPR004358">
    <property type="entry name" value="Sig_transdc_His_kin-like_C"/>
</dbReference>
<reference evidence="10 11" key="1">
    <citation type="submission" date="2020-07" db="EMBL/GenBank/DDBJ databases">
        <authorList>
            <person name="Cui H."/>
        </authorList>
    </citation>
    <scope>NUCLEOTIDE SEQUENCE [LARGE SCALE GENOMIC DNA]</scope>
    <source>
        <strain evidence="10 11">YPL8</strain>
    </source>
</reference>
<dbReference type="EC" id="2.7.13.3" evidence="2"/>
<keyword evidence="11" id="KW-1185">Reference proteome</keyword>
<evidence type="ECO:0000313" key="10">
    <source>
        <dbReference type="EMBL" id="QLG50487.1"/>
    </source>
</evidence>
<dbReference type="PROSITE" id="PS50113">
    <property type="entry name" value="PAC"/>
    <property type="match status" value="1"/>
</dbReference>